<dbReference type="InterPro" id="IPR006179">
    <property type="entry name" value="5_nucleotidase/apyrase"/>
</dbReference>
<evidence type="ECO:0000256" key="1">
    <source>
        <dbReference type="SAM" id="SignalP"/>
    </source>
</evidence>
<dbReference type="GO" id="GO:0009166">
    <property type="term" value="P:nucleotide catabolic process"/>
    <property type="evidence" value="ECO:0007669"/>
    <property type="project" value="InterPro"/>
</dbReference>
<dbReference type="EMBL" id="CAJHIA010000011">
    <property type="protein sequence ID" value="CAD6443956.1"/>
    <property type="molecule type" value="Genomic_DNA"/>
</dbReference>
<dbReference type="GO" id="GO:0005576">
    <property type="term" value="C:extracellular region"/>
    <property type="evidence" value="ECO:0007669"/>
    <property type="project" value="UniProtKB-ARBA"/>
</dbReference>
<dbReference type="Proteomes" id="UP000624404">
    <property type="component" value="Unassembled WGS sequence"/>
</dbReference>
<dbReference type="InterPro" id="IPR014485">
    <property type="entry name" value="Pesterase_C1039"/>
</dbReference>
<dbReference type="InterPro" id="IPR041823">
    <property type="entry name" value="YHR202W_N"/>
</dbReference>
<accession>A0A8H2ZN06</accession>
<evidence type="ECO:0000259" key="2">
    <source>
        <dbReference type="Pfam" id="PF00149"/>
    </source>
</evidence>
<dbReference type="PANTHER" id="PTHR11575:SF43">
    <property type="entry name" value="SER_THR PROTEIN PHOSPHATASE FAMILY (AFU_ORTHOLOGUE AFUA_3G04160)"/>
    <property type="match status" value="1"/>
</dbReference>
<dbReference type="AlphaFoldDB" id="A0A8H2ZN06"/>
<dbReference type="FunFam" id="3.60.21.10:FF:000043">
    <property type="entry name" value="Ser/Thr protein phosphatase family"/>
    <property type="match status" value="1"/>
</dbReference>
<dbReference type="InterPro" id="IPR029052">
    <property type="entry name" value="Metallo-depent_PP-like"/>
</dbReference>
<dbReference type="CDD" id="cd07407">
    <property type="entry name" value="MPP_YHR202W_N"/>
    <property type="match status" value="1"/>
</dbReference>
<dbReference type="Gene3D" id="3.60.21.10">
    <property type="match status" value="1"/>
</dbReference>
<dbReference type="SUPFAM" id="SSF56300">
    <property type="entry name" value="Metallo-dependent phosphatases"/>
    <property type="match status" value="1"/>
</dbReference>
<dbReference type="InterPro" id="IPR036907">
    <property type="entry name" value="5'-Nucleotdase_C_sf"/>
</dbReference>
<evidence type="ECO:0000313" key="5">
    <source>
        <dbReference type="Proteomes" id="UP000624404"/>
    </source>
</evidence>
<comment type="caution">
    <text evidence="4">The sequence shown here is derived from an EMBL/GenBank/DDBJ whole genome shotgun (WGS) entry which is preliminary data.</text>
</comment>
<dbReference type="PIRSF" id="PIRSF017316">
    <property type="entry name" value="Pesterase_C1039"/>
    <property type="match status" value="1"/>
</dbReference>
<organism evidence="4 5">
    <name type="scientific">Sclerotinia trifoliorum</name>
    <dbReference type="NCBI Taxonomy" id="28548"/>
    <lineage>
        <taxon>Eukaryota</taxon>
        <taxon>Fungi</taxon>
        <taxon>Dikarya</taxon>
        <taxon>Ascomycota</taxon>
        <taxon>Pezizomycotina</taxon>
        <taxon>Leotiomycetes</taxon>
        <taxon>Helotiales</taxon>
        <taxon>Sclerotiniaceae</taxon>
        <taxon>Sclerotinia</taxon>
    </lineage>
</organism>
<dbReference type="FunFam" id="3.90.780.10:FF:000009">
    <property type="entry name" value="Ser/Thr protein phosphatase family"/>
    <property type="match status" value="1"/>
</dbReference>
<dbReference type="Pfam" id="PF21953">
    <property type="entry name" value="NadN_nucleosid_C"/>
    <property type="match status" value="1"/>
</dbReference>
<feature type="chain" id="PRO_5034730184" evidence="1">
    <location>
        <begin position="19"/>
        <end position="624"/>
    </location>
</feature>
<dbReference type="InterPro" id="IPR004843">
    <property type="entry name" value="Calcineurin-like_PHP"/>
</dbReference>
<evidence type="ECO:0000259" key="3">
    <source>
        <dbReference type="Pfam" id="PF21953"/>
    </source>
</evidence>
<dbReference type="SUPFAM" id="SSF55816">
    <property type="entry name" value="5'-nucleotidase (syn. UDP-sugar hydrolase), C-terminal domain"/>
    <property type="match status" value="1"/>
</dbReference>
<keyword evidence="1" id="KW-0732">Signal</keyword>
<dbReference type="OrthoDB" id="7722975at2759"/>
<dbReference type="GO" id="GO:0005829">
    <property type="term" value="C:cytosol"/>
    <property type="evidence" value="ECO:0007669"/>
    <property type="project" value="TreeGrafter"/>
</dbReference>
<feature type="domain" description="Calcineurin-like phosphoesterase" evidence="2">
    <location>
        <begin position="40"/>
        <end position="263"/>
    </location>
</feature>
<keyword evidence="5" id="KW-1185">Reference proteome</keyword>
<reference evidence="4" key="1">
    <citation type="submission" date="2020-10" db="EMBL/GenBank/DDBJ databases">
        <authorList>
            <person name="Kusch S."/>
        </authorList>
    </citation>
    <scope>NUCLEOTIDE SEQUENCE</scope>
    <source>
        <strain evidence="4">SwB9</strain>
    </source>
</reference>
<dbReference type="GO" id="GO:0016787">
    <property type="term" value="F:hydrolase activity"/>
    <property type="evidence" value="ECO:0007669"/>
    <property type="project" value="InterPro"/>
</dbReference>
<dbReference type="Pfam" id="PF00149">
    <property type="entry name" value="Metallophos"/>
    <property type="match status" value="1"/>
</dbReference>
<sequence>MTKRLLTLTGLLTSLAAGTQPSAPPAIQAPMRPLQWGQLNFLQTTDTHGWHAGHLQEAQYSADWGDYISFAEQMKKQADDKGVDLLLVDTGDRIEGNGLYDASDPKGLYTYDIFREQNIDIICTGNHELYKVDAAAREYDQTVPNFKGNYLASNLDYIDPKTGNQVPMARRYRKFTTKNQGIKVVAFGFLFNFNGNADNTVVQEVEKTIKEEWFQQAIREDADLFVVIGHVTLDGPEYKAIYKALREQNWDTPIQFFGGHSHIRSFAKYDSKAYGIQSGRYMETVGWMSIEGIKKNAKEKIPGKEVIPDAQGVDAKKHARMSFQRRYIDNNLFGYHFHTGLNDTTFPTEHGKNVSTSIAKARKALNLDHNFGCAPKDLWMSRAKYPGKDSLFSWLGDEVMPDIVTHPDRQNVPTIAITNTGAMRFDIFKGAFTRDTTFIISPFVSKFQFIKDVPLAAAENVLTLLNSGGNIFSSSNLNLNNLAPPEHLSYKTDILVPLIPISELSPISHAQSPLLSSSSIHKPDLIPGYTTKDDGGSDGDDTIHAPITFHRVPNCIESRIDFPSADSNPATVDLVFIDFIKPWVLVALRYSGADYTNEDVTGYRNETLTDLMAGWIKEHWGQDC</sequence>
<gene>
    <name evidence="4" type="ORF">SCLTRI_LOCUS3748</name>
</gene>
<feature type="domain" description="Putative 5'-nucleotidase C-terminal" evidence="3">
    <location>
        <begin position="377"/>
        <end position="585"/>
    </location>
</feature>
<dbReference type="Gene3D" id="3.90.780.10">
    <property type="entry name" value="5'-Nucleotidase, C-terminal domain"/>
    <property type="match status" value="2"/>
</dbReference>
<evidence type="ECO:0000313" key="4">
    <source>
        <dbReference type="EMBL" id="CAD6443956.1"/>
    </source>
</evidence>
<dbReference type="FunFam" id="3.90.780.10:FF:000008">
    <property type="entry name" value="Ser/Thr protein phosphatase family"/>
    <property type="match status" value="1"/>
</dbReference>
<feature type="signal peptide" evidence="1">
    <location>
        <begin position="1"/>
        <end position="18"/>
    </location>
</feature>
<proteinExistence type="predicted"/>
<dbReference type="InterPro" id="IPR053828">
    <property type="entry name" value="Nucleosidase_C"/>
</dbReference>
<protein>
    <submittedName>
        <fullName evidence="4">31ec097a-071f-4997-bc55-a6b33dc58062</fullName>
    </submittedName>
</protein>
<name>A0A8H2ZN06_9HELO</name>
<dbReference type="PANTHER" id="PTHR11575">
    <property type="entry name" value="5'-NUCLEOTIDASE-RELATED"/>
    <property type="match status" value="1"/>
</dbReference>